<reference evidence="5" key="1">
    <citation type="submission" date="2025-08" db="UniProtKB">
        <authorList>
            <consortium name="Ensembl"/>
        </authorList>
    </citation>
    <scope>IDENTIFICATION</scope>
</reference>
<evidence type="ECO:0000256" key="1">
    <source>
        <dbReference type="ARBA" id="ARBA00022859"/>
    </source>
</evidence>
<dbReference type="Ensembl" id="ENSMSIT00000032206.1">
    <property type="protein sequence ID" value="ENSMSIP00000025511.1"/>
    <property type="gene ID" value="ENSMSIG00000021550.1"/>
</dbReference>
<name>A0A8C6HRP2_MUSSI</name>
<dbReference type="InterPro" id="IPR050199">
    <property type="entry name" value="IgHV"/>
</dbReference>
<dbReference type="SMART" id="SM00406">
    <property type="entry name" value="IGv"/>
    <property type="match status" value="1"/>
</dbReference>
<dbReference type="GeneTree" id="ENSGT01050000244936"/>
<dbReference type="FunFam" id="2.60.40.10:FF:001259">
    <property type="entry name" value="Immunoglobulin heavy variable 13-2"/>
    <property type="match status" value="1"/>
</dbReference>
<keyword evidence="3" id="KW-1280">Immunoglobulin</keyword>
<dbReference type="InterPro" id="IPR007110">
    <property type="entry name" value="Ig-like_dom"/>
</dbReference>
<reference evidence="5" key="2">
    <citation type="submission" date="2025-09" db="UniProtKB">
        <authorList>
            <consortium name="Ensembl"/>
        </authorList>
    </citation>
    <scope>IDENTIFICATION</scope>
</reference>
<evidence type="ECO:0000256" key="2">
    <source>
        <dbReference type="ARBA" id="ARBA00023130"/>
    </source>
</evidence>
<keyword evidence="1" id="KW-0391">Immunity</keyword>
<dbReference type="Pfam" id="PF07686">
    <property type="entry name" value="V-set"/>
    <property type="match status" value="1"/>
</dbReference>
<protein>
    <recommendedName>
        <fullName evidence="4">Ig-like domain-containing protein</fullName>
    </recommendedName>
</protein>
<dbReference type="InterPro" id="IPR013783">
    <property type="entry name" value="Ig-like_fold"/>
</dbReference>
<dbReference type="PANTHER" id="PTHR23266">
    <property type="entry name" value="IMMUNOGLOBULIN HEAVY CHAIN"/>
    <property type="match status" value="1"/>
</dbReference>
<proteinExistence type="predicted"/>
<evidence type="ECO:0000259" key="4">
    <source>
        <dbReference type="PROSITE" id="PS50835"/>
    </source>
</evidence>
<dbReference type="GO" id="GO:0005576">
    <property type="term" value="C:extracellular region"/>
    <property type="evidence" value="ECO:0007669"/>
    <property type="project" value="UniProtKB-ARBA"/>
</dbReference>
<dbReference type="AlphaFoldDB" id="A0A8C6HRP2"/>
<dbReference type="SUPFAM" id="SSF48726">
    <property type="entry name" value="Immunoglobulin"/>
    <property type="match status" value="1"/>
</dbReference>
<evidence type="ECO:0000313" key="6">
    <source>
        <dbReference type="Proteomes" id="UP000694415"/>
    </source>
</evidence>
<dbReference type="PROSITE" id="PS50835">
    <property type="entry name" value="IG_LIKE"/>
    <property type="match status" value="1"/>
</dbReference>
<organism evidence="5 6">
    <name type="scientific">Mus spicilegus</name>
    <name type="common">Mound-building mouse</name>
    <dbReference type="NCBI Taxonomy" id="10103"/>
    <lineage>
        <taxon>Eukaryota</taxon>
        <taxon>Metazoa</taxon>
        <taxon>Chordata</taxon>
        <taxon>Craniata</taxon>
        <taxon>Vertebrata</taxon>
        <taxon>Euteleostomi</taxon>
        <taxon>Mammalia</taxon>
        <taxon>Eutheria</taxon>
        <taxon>Euarchontoglires</taxon>
        <taxon>Glires</taxon>
        <taxon>Rodentia</taxon>
        <taxon>Myomorpha</taxon>
        <taxon>Muroidea</taxon>
        <taxon>Muridae</taxon>
        <taxon>Murinae</taxon>
        <taxon>Mus</taxon>
        <taxon>Mus</taxon>
    </lineage>
</organism>
<dbReference type="Gene3D" id="2.60.40.10">
    <property type="entry name" value="Immunoglobulins"/>
    <property type="match status" value="1"/>
</dbReference>
<dbReference type="Proteomes" id="UP000694415">
    <property type="component" value="Unplaced"/>
</dbReference>
<evidence type="ECO:0000313" key="5">
    <source>
        <dbReference type="Ensembl" id="ENSMSIP00000025511.1"/>
    </source>
</evidence>
<dbReference type="InterPro" id="IPR036179">
    <property type="entry name" value="Ig-like_dom_sf"/>
</dbReference>
<feature type="domain" description="Ig-like" evidence="4">
    <location>
        <begin position="1"/>
        <end position="96"/>
    </location>
</feature>
<dbReference type="InterPro" id="IPR013106">
    <property type="entry name" value="Ig_V-set"/>
</dbReference>
<accession>A0A8C6HRP2</accession>
<keyword evidence="6" id="KW-1185">Reference proteome</keyword>
<sequence>EVQLLETGGGLVQPGGSRGLSCEGSGFTFSGFWMSWVRQTPGKTLEWIGDINSDGSAINYAPSIKDRFTIFRDNDKSTLYLQMSNVRSEDTATGMCIGFNFWLLRIKLL</sequence>
<evidence type="ECO:0000256" key="3">
    <source>
        <dbReference type="ARBA" id="ARBA00043265"/>
    </source>
</evidence>
<dbReference type="GO" id="GO:0019814">
    <property type="term" value="C:immunoglobulin complex"/>
    <property type="evidence" value="ECO:0007669"/>
    <property type="project" value="UniProtKB-KW"/>
</dbReference>
<dbReference type="GO" id="GO:0002250">
    <property type="term" value="P:adaptive immune response"/>
    <property type="evidence" value="ECO:0007669"/>
    <property type="project" value="UniProtKB-KW"/>
</dbReference>
<keyword evidence="2" id="KW-1064">Adaptive immunity</keyword>